<dbReference type="PROSITE" id="PS00885">
    <property type="entry name" value="EPSP_SYNTHASE_2"/>
    <property type="match status" value="1"/>
</dbReference>
<dbReference type="Gene3D" id="3.65.10.10">
    <property type="entry name" value="Enolpyruvate transferase domain"/>
    <property type="match status" value="2"/>
</dbReference>
<dbReference type="Pfam" id="PF00275">
    <property type="entry name" value="EPSP_synthase"/>
    <property type="match status" value="1"/>
</dbReference>
<dbReference type="PROSITE" id="PS00104">
    <property type="entry name" value="EPSP_SYNTHASE_1"/>
    <property type="match status" value="1"/>
</dbReference>
<evidence type="ECO:0000256" key="1">
    <source>
        <dbReference type="ARBA" id="ARBA00004229"/>
    </source>
</evidence>
<keyword evidence="6 12" id="KW-0028">Amino-acid biosynthesis</keyword>
<keyword evidence="9" id="KW-0809">Transit peptide</keyword>
<feature type="compositionally biased region" description="Polar residues" evidence="13">
    <location>
        <begin position="1"/>
        <end position="16"/>
    </location>
</feature>
<dbReference type="SMR" id="C8YYL6"/>
<dbReference type="GO" id="GO:0003866">
    <property type="term" value="F:3-phosphoshikimate 1-carboxyvinyltransferase activity"/>
    <property type="evidence" value="ECO:0007669"/>
    <property type="project" value="UniProtKB-UniRule"/>
</dbReference>
<feature type="domain" description="Enolpyruvate transferase" evidence="14">
    <location>
        <begin position="82"/>
        <end position="512"/>
    </location>
</feature>
<proteinExistence type="evidence at transcript level"/>
<evidence type="ECO:0000256" key="7">
    <source>
        <dbReference type="ARBA" id="ARBA00022640"/>
    </source>
</evidence>
<dbReference type="UniPathway" id="UPA00053">
    <property type="reaction ID" value="UER00089"/>
</dbReference>
<evidence type="ECO:0000256" key="11">
    <source>
        <dbReference type="ARBA" id="ARBA00044633"/>
    </source>
</evidence>
<protein>
    <recommendedName>
        <fullName evidence="4 12">3-phosphoshikimate 1-carboxyvinyltransferase</fullName>
        <ecNumber evidence="4 12">2.5.1.19</ecNumber>
    </recommendedName>
</protein>
<dbReference type="InterPro" id="IPR023193">
    <property type="entry name" value="EPSP_synthase_CS"/>
</dbReference>
<evidence type="ECO:0000256" key="6">
    <source>
        <dbReference type="ARBA" id="ARBA00022605"/>
    </source>
</evidence>
<dbReference type="InterPro" id="IPR006264">
    <property type="entry name" value="EPSP_synthase"/>
</dbReference>
<gene>
    <name evidence="15" type="primary">EPSPS</name>
</gene>
<organism evidence="15">
    <name type="scientific">Amaranthus tuberculatus</name>
    <name type="common">Rough-fruited waterhemp</name>
    <name type="synonym">Amaranthus rudis</name>
    <dbReference type="NCBI Taxonomy" id="277990"/>
    <lineage>
        <taxon>Eukaryota</taxon>
        <taxon>Viridiplantae</taxon>
        <taxon>Streptophyta</taxon>
        <taxon>Embryophyta</taxon>
        <taxon>Tracheophyta</taxon>
        <taxon>Spermatophyta</taxon>
        <taxon>Magnoliopsida</taxon>
        <taxon>eudicotyledons</taxon>
        <taxon>Gunneridae</taxon>
        <taxon>Pentapetalae</taxon>
        <taxon>Caryophyllales</taxon>
        <taxon>Amaranthaceae</taxon>
        <taxon>Amaranthus</taxon>
    </lineage>
</organism>
<evidence type="ECO:0000256" key="8">
    <source>
        <dbReference type="ARBA" id="ARBA00022679"/>
    </source>
</evidence>
<evidence type="ECO:0000256" key="4">
    <source>
        <dbReference type="ARBA" id="ARBA00012450"/>
    </source>
</evidence>
<dbReference type="CDD" id="cd01556">
    <property type="entry name" value="EPSP_synthase"/>
    <property type="match status" value="1"/>
</dbReference>
<evidence type="ECO:0000313" key="15">
    <source>
        <dbReference type="EMBL" id="ACV67277.1"/>
    </source>
</evidence>
<keyword evidence="7" id="KW-0934">Plastid</keyword>
<evidence type="ECO:0000256" key="3">
    <source>
        <dbReference type="ARBA" id="ARBA00009948"/>
    </source>
</evidence>
<dbReference type="HAMAP" id="MF_00210">
    <property type="entry name" value="EPSP_synth"/>
    <property type="match status" value="1"/>
</dbReference>
<dbReference type="NCBIfam" id="TIGR01356">
    <property type="entry name" value="aroA"/>
    <property type="match status" value="1"/>
</dbReference>
<keyword evidence="5" id="KW-0150">Chloroplast</keyword>
<comment type="pathway">
    <text evidence="2 12">Metabolic intermediate biosynthesis; chorismate biosynthesis; chorismate from D-erythrose 4-phosphate and phosphoenolpyruvate: step 6/7.</text>
</comment>
<evidence type="ECO:0000256" key="5">
    <source>
        <dbReference type="ARBA" id="ARBA00022528"/>
    </source>
</evidence>
<comment type="subcellular location">
    <subcellularLocation>
        <location evidence="1">Plastid</location>
        <location evidence="1">Chloroplast</location>
    </subcellularLocation>
</comment>
<evidence type="ECO:0000256" key="10">
    <source>
        <dbReference type="ARBA" id="ARBA00023141"/>
    </source>
</evidence>
<dbReference type="GO" id="GO:0009507">
    <property type="term" value="C:chloroplast"/>
    <property type="evidence" value="ECO:0007669"/>
    <property type="project" value="UniProtKB-SubCell"/>
</dbReference>
<dbReference type="AlphaFoldDB" id="C8YYL6"/>
<dbReference type="EC" id="2.5.1.19" evidence="4 12"/>
<evidence type="ECO:0000256" key="2">
    <source>
        <dbReference type="ARBA" id="ARBA00004811"/>
    </source>
</evidence>
<keyword evidence="10 12" id="KW-0057">Aromatic amino acid biosynthesis</keyword>
<dbReference type="InterPro" id="IPR036968">
    <property type="entry name" value="Enolpyruvate_Tfrase_sf"/>
</dbReference>
<dbReference type="InterPro" id="IPR013792">
    <property type="entry name" value="RNA3'P_cycl/enolpyr_Trfase_a/b"/>
</dbReference>
<evidence type="ECO:0000256" key="9">
    <source>
        <dbReference type="ARBA" id="ARBA00022946"/>
    </source>
</evidence>
<comment type="similarity">
    <text evidence="3 12">Belongs to the EPSP synthase family.</text>
</comment>
<dbReference type="SUPFAM" id="SSF55205">
    <property type="entry name" value="EPT/RTPC-like"/>
    <property type="match status" value="1"/>
</dbReference>
<dbReference type="FunFam" id="3.65.10.10:FF:000009">
    <property type="entry name" value="3-phosphoshikimate 1-carboxyvinyltransferase"/>
    <property type="match status" value="1"/>
</dbReference>
<keyword evidence="8 12" id="KW-0808">Transferase</keyword>
<evidence type="ECO:0000259" key="14">
    <source>
        <dbReference type="Pfam" id="PF00275"/>
    </source>
</evidence>
<evidence type="ECO:0000256" key="12">
    <source>
        <dbReference type="RuleBase" id="RU004164"/>
    </source>
</evidence>
<comment type="catalytic activity">
    <reaction evidence="11">
        <text>3-phosphoshikimate + phosphoenolpyruvate = 5-O-(1-carboxyvinyl)-3-phosphoshikimate + phosphate</text>
        <dbReference type="Rhea" id="RHEA:21256"/>
        <dbReference type="ChEBI" id="CHEBI:43474"/>
        <dbReference type="ChEBI" id="CHEBI:57701"/>
        <dbReference type="ChEBI" id="CHEBI:58702"/>
        <dbReference type="ChEBI" id="CHEBI:145989"/>
        <dbReference type="EC" id="2.5.1.19"/>
    </reaction>
    <physiologicalReaction direction="left-to-right" evidence="11">
        <dbReference type="Rhea" id="RHEA:21257"/>
    </physiologicalReaction>
</comment>
<name>C8YYL6_AMATU</name>
<dbReference type="PANTHER" id="PTHR21090">
    <property type="entry name" value="AROM/DEHYDROQUINATE SYNTHASE"/>
    <property type="match status" value="1"/>
</dbReference>
<evidence type="ECO:0000256" key="13">
    <source>
        <dbReference type="SAM" id="MobiDB-lite"/>
    </source>
</evidence>
<dbReference type="FunFam" id="3.65.10.10:FF:000004">
    <property type="entry name" value="3-phosphoshikimate 1-carboxyvinyltransferase"/>
    <property type="match status" value="1"/>
</dbReference>
<dbReference type="EMBL" id="FJ869880">
    <property type="protein sequence ID" value="ACV67277.1"/>
    <property type="molecule type" value="mRNA"/>
</dbReference>
<dbReference type="PANTHER" id="PTHR21090:SF5">
    <property type="entry name" value="PENTAFUNCTIONAL AROM POLYPEPTIDE"/>
    <property type="match status" value="1"/>
</dbReference>
<reference evidence="15" key="1">
    <citation type="journal article" date="2010" name="Proc. Natl. Acad. Sci. U.S.A.">
        <title>Gene amplification confers glyphosate resistance in Amaranthus palmeri.</title>
        <authorList>
            <person name="Gaines T.A."/>
            <person name="Zhang W."/>
            <person name="Wang D."/>
            <person name="Bukun B."/>
            <person name="Chisholm S.T."/>
            <person name="Shaner D.L."/>
            <person name="Nissen S.J."/>
            <person name="Patzoldt W.L."/>
            <person name="Tranel P.J."/>
            <person name="Culpepper A.S."/>
            <person name="Grey T.L."/>
            <person name="Webster T.M."/>
            <person name="Vencill W.K."/>
            <person name="Sammons R.D."/>
            <person name="Jiang J."/>
            <person name="Preston C."/>
            <person name="Leach J.E."/>
            <person name="Westra P."/>
        </authorList>
    </citation>
    <scope>NUCLEOTIDE SEQUENCE</scope>
</reference>
<dbReference type="InterPro" id="IPR001986">
    <property type="entry name" value="Enolpyruvate_Tfrase_dom"/>
</dbReference>
<accession>C8YYL6</accession>
<feature type="region of interest" description="Disordered" evidence="13">
    <location>
        <begin position="1"/>
        <end position="22"/>
    </location>
</feature>
<dbReference type="GO" id="GO:0008652">
    <property type="term" value="P:amino acid biosynthetic process"/>
    <property type="evidence" value="ECO:0007669"/>
    <property type="project" value="UniProtKB-KW"/>
</dbReference>
<dbReference type="GO" id="GO:0009423">
    <property type="term" value="P:chorismate biosynthetic process"/>
    <property type="evidence" value="ECO:0007669"/>
    <property type="project" value="UniProtKB-UniRule"/>
</dbReference>
<sequence length="518" mass="55299">MAQATTINNGVQTGQLHHTLPKTHLPKSSKIVNFGSNLRISPKFMSLTNKRVGGQSSIIPKIQASVAAAAEKPSSVPEIVLQPIKEISGTIQLPGSKSLSNRILLLAALSQGTTVVDNLLYSDDILYMLDALRTLGLKVEDDNTDKRAVVEGCGGLFPVGKDGKEEIQLFLGNAGTAMRPLTAAVAVAGGNSSYVLDGVPRMRERPIGDLVAGLKQLGSDVDCFLGTNCPPVRVNAKGGLPGGKVKLSGSVSSQYLTALLMATPLGLGDVEIEIVDKLISVPYVEMTIRLMERFGVSVEHSDSWDRFFIRGGQKYKSPGKAYVEGDASSASYFLAGAAVTGGTVTVKGCGTSSLQGDVKFAEVLEKMGCTVTWTENSVTVTGPPRESSGRKHLRAIDVNMNKMPDVAMTLAVVALYADGPTAIRDVASWRVKETERMIAICTELRKLGATVEEGSDYCVITPPEKLNPTAIETYDDHRMAMAFSLAACADVPVTILDPGCTRKTFPDYFDVLEKFAKH</sequence>
<dbReference type="GO" id="GO:0009073">
    <property type="term" value="P:aromatic amino acid family biosynthetic process"/>
    <property type="evidence" value="ECO:0007669"/>
    <property type="project" value="UniProtKB-UniRule"/>
</dbReference>